<gene>
    <name evidence="1" type="ORF">ACFS27_22460</name>
</gene>
<name>A0ABW5W182_9MICO</name>
<protein>
    <submittedName>
        <fullName evidence="1">Alpha/beta fold hydrolase</fullName>
    </submittedName>
</protein>
<comment type="caution">
    <text evidence="1">The sequence shown here is derived from an EMBL/GenBank/DDBJ whole genome shotgun (WGS) entry which is preliminary data.</text>
</comment>
<dbReference type="Gene3D" id="3.40.50.1820">
    <property type="entry name" value="alpha/beta hydrolase"/>
    <property type="match status" value="1"/>
</dbReference>
<evidence type="ECO:0000313" key="2">
    <source>
        <dbReference type="Proteomes" id="UP001597479"/>
    </source>
</evidence>
<organism evidence="1 2">
    <name type="scientific">Promicromonospora vindobonensis</name>
    <dbReference type="NCBI Taxonomy" id="195748"/>
    <lineage>
        <taxon>Bacteria</taxon>
        <taxon>Bacillati</taxon>
        <taxon>Actinomycetota</taxon>
        <taxon>Actinomycetes</taxon>
        <taxon>Micrococcales</taxon>
        <taxon>Promicromonosporaceae</taxon>
        <taxon>Promicromonospora</taxon>
    </lineage>
</organism>
<reference evidence="2" key="1">
    <citation type="journal article" date="2019" name="Int. J. Syst. Evol. Microbiol.">
        <title>The Global Catalogue of Microorganisms (GCM) 10K type strain sequencing project: providing services to taxonomists for standard genome sequencing and annotation.</title>
        <authorList>
            <consortium name="The Broad Institute Genomics Platform"/>
            <consortium name="The Broad Institute Genome Sequencing Center for Infectious Disease"/>
            <person name="Wu L."/>
            <person name="Ma J."/>
        </authorList>
    </citation>
    <scope>NUCLEOTIDE SEQUENCE [LARGE SCALE GENOMIC DNA]</scope>
    <source>
        <strain evidence="2">CCM 7044</strain>
    </source>
</reference>
<dbReference type="InterPro" id="IPR029058">
    <property type="entry name" value="AB_hydrolase_fold"/>
</dbReference>
<proteinExistence type="predicted"/>
<dbReference type="Proteomes" id="UP001597479">
    <property type="component" value="Unassembled WGS sequence"/>
</dbReference>
<evidence type="ECO:0000313" key="1">
    <source>
        <dbReference type="EMBL" id="MFD2796343.1"/>
    </source>
</evidence>
<sequence>MAPRLTNIVRAVDVPDAGHWLVEENPEFVTAELLRFFGE</sequence>
<accession>A0ABW5W182</accession>
<dbReference type="EMBL" id="JBHUOG010000002">
    <property type="protein sequence ID" value="MFD2796343.1"/>
    <property type="molecule type" value="Genomic_DNA"/>
</dbReference>
<dbReference type="SUPFAM" id="SSF53474">
    <property type="entry name" value="alpha/beta-Hydrolases"/>
    <property type="match status" value="1"/>
</dbReference>
<dbReference type="GO" id="GO:0016787">
    <property type="term" value="F:hydrolase activity"/>
    <property type="evidence" value="ECO:0007669"/>
    <property type="project" value="UniProtKB-KW"/>
</dbReference>
<keyword evidence="2" id="KW-1185">Reference proteome</keyword>
<keyword evidence="1" id="KW-0378">Hydrolase</keyword>
<dbReference type="RefSeq" id="WP_377187759.1">
    <property type="nucleotide sequence ID" value="NZ_JBHUOG010000002.1"/>
</dbReference>